<feature type="signal peptide" evidence="3">
    <location>
        <begin position="1"/>
        <end position="20"/>
    </location>
</feature>
<dbReference type="Gene3D" id="2.60.40.10">
    <property type="entry name" value="Immunoglobulins"/>
    <property type="match status" value="2"/>
</dbReference>
<dbReference type="Pfam" id="PF18962">
    <property type="entry name" value="Por_Secre_tail"/>
    <property type="match status" value="1"/>
</dbReference>
<accession>A0A5J4IYL8</accession>
<keyword evidence="1 3" id="KW-0732">Signal</keyword>
<evidence type="ECO:0000313" key="6">
    <source>
        <dbReference type="EMBL" id="GER58880.1"/>
    </source>
</evidence>
<dbReference type="AlphaFoldDB" id="A0A5J4IYL8"/>
<feature type="domain" description="Secretion system C-terminal sorting" evidence="4">
    <location>
        <begin position="911"/>
        <end position="982"/>
    </location>
</feature>
<dbReference type="NCBIfam" id="TIGR04183">
    <property type="entry name" value="Por_Secre_tail"/>
    <property type="match status" value="1"/>
</dbReference>
<evidence type="ECO:0000256" key="1">
    <source>
        <dbReference type="ARBA" id="ARBA00022729"/>
    </source>
</evidence>
<feature type="region of interest" description="Disordered" evidence="2">
    <location>
        <begin position="51"/>
        <end position="80"/>
    </location>
</feature>
<evidence type="ECO:0000313" key="7">
    <source>
        <dbReference type="Proteomes" id="UP000326509"/>
    </source>
</evidence>
<dbReference type="Pfam" id="PF20009">
    <property type="entry name" value="GEVED"/>
    <property type="match status" value="1"/>
</dbReference>
<proteinExistence type="predicted"/>
<dbReference type="EMBL" id="BKCG01000001">
    <property type="protein sequence ID" value="GER58880.1"/>
    <property type="molecule type" value="Genomic_DNA"/>
</dbReference>
<evidence type="ECO:0000256" key="3">
    <source>
        <dbReference type="SAM" id="SignalP"/>
    </source>
</evidence>
<dbReference type="RefSeq" id="WP_151672930.1">
    <property type="nucleotide sequence ID" value="NZ_BKCG01000001.1"/>
</dbReference>
<feature type="compositionally biased region" description="Basic and acidic residues" evidence="2">
    <location>
        <begin position="56"/>
        <end position="73"/>
    </location>
</feature>
<reference evidence="6 7" key="1">
    <citation type="submission" date="2019-08" db="EMBL/GenBank/DDBJ databases">
        <title>Draft genome sequence of Ulvibacter marinus type strain NBRC 109484.</title>
        <authorList>
            <person name="Kawano K."/>
            <person name="Ushijima N."/>
            <person name="Kihara M."/>
            <person name="Itoh H."/>
        </authorList>
    </citation>
    <scope>NUCLEOTIDE SEQUENCE [LARGE SCALE GENOMIC DNA]</scope>
    <source>
        <strain evidence="6 7">NBRC 109484</strain>
    </source>
</reference>
<dbReference type="InterPro" id="IPR013783">
    <property type="entry name" value="Ig-like_fold"/>
</dbReference>
<organism evidence="6 7">
    <name type="scientific">Patiriisocius marinus</name>
    <dbReference type="NCBI Taxonomy" id="1397112"/>
    <lineage>
        <taxon>Bacteria</taxon>
        <taxon>Pseudomonadati</taxon>
        <taxon>Bacteroidota</taxon>
        <taxon>Flavobacteriia</taxon>
        <taxon>Flavobacteriales</taxon>
        <taxon>Flavobacteriaceae</taxon>
        <taxon>Patiriisocius</taxon>
    </lineage>
</organism>
<gene>
    <name evidence="6" type="ORF">ULMA_09880</name>
</gene>
<evidence type="ECO:0000259" key="4">
    <source>
        <dbReference type="Pfam" id="PF18962"/>
    </source>
</evidence>
<feature type="domain" description="GEVED" evidence="5">
    <location>
        <begin position="807"/>
        <end position="887"/>
    </location>
</feature>
<comment type="caution">
    <text evidence="6">The sequence shown here is derived from an EMBL/GenBank/DDBJ whole genome shotgun (WGS) entry which is preliminary data.</text>
</comment>
<feature type="chain" id="PRO_5023910804" evidence="3">
    <location>
        <begin position="21"/>
        <end position="983"/>
    </location>
</feature>
<dbReference type="InterPro" id="IPR026444">
    <property type="entry name" value="Secre_tail"/>
</dbReference>
<dbReference type="OrthoDB" id="1488385at2"/>
<evidence type="ECO:0000259" key="5">
    <source>
        <dbReference type="Pfam" id="PF20009"/>
    </source>
</evidence>
<protein>
    <submittedName>
        <fullName evidence="6">Uncharacterized protein</fullName>
    </submittedName>
</protein>
<dbReference type="Proteomes" id="UP000326509">
    <property type="component" value="Unassembled WGS sequence"/>
</dbReference>
<keyword evidence="7" id="KW-1185">Reference proteome</keyword>
<evidence type="ECO:0000256" key="2">
    <source>
        <dbReference type="SAM" id="MobiDB-lite"/>
    </source>
</evidence>
<sequence>MKLKLTLFLLAFAAMFTAQAQETEQGANFVGEATLVSVTPSIQSRMNELTPGVAKGEAKDGRHSLKQPKREVVPGKGTQPDYLSQNQDLLAGKIKGRAATAVWDAGYTGSNPTDPALAVGPDHVFVVWNTSFAIFDKDGNELLGDTNPFPAIFPANGCCDLTVSYDNLADRWVISFLGSGAQMAISQTGDPLTTDWNIYNIPSVNDYNKVSIGEAASYFLTDQANGNRLYAMDRNAMLAGASVASIQGFTLPGFSNFGFASPQALNITDGNMPADGNATIVFFQDDAYAGVTTDHIKFWNADIDYVTPGNSVISVPQEIPVTPFTSIFDGGSFANLTQPNAGGGTLDALQGIVMNQAQLRKFPTYNSAVFNHVIDTDPTAGKRAAVRWYEFRQDNDSAPWTLHQEGTYEAPDNKHAWNASLMMDNQGNIGMGYTAMSIAGTGTTNVGSYYTGRFASDPLNTMTVSEEPIVLGDGVIVGSRYGDYSKIDIDPSDDQTFYFANEVHTVDTPNNQRAANVGRFKIAPDADNDLGVIEIISPADGALGTTESVQVMVRNFGTVAQSNFSVSFSVDGGTVITETFTGTIPPASNAMYTFTATADLSTDGTLYNLCSSTALAGDEIPENDEFCKDITHLNDNDTGVVSIDAPASASGLGAAENITVTIQNFGAATQTSIPVYYTFNGGAQVMETYTGSIAQGMTDTYTFTASEDFSELGDYDVVAGTDLTADADATNDEVMTTITNFICQPESGCSGFGDGVTQLQLADQDIVTECGTDPEGYADNTDVVFNFVLNDNPFEGTLQVGWVDSIYAIWIDFNDNNTFEPSELISSELVAAADTDFNFTVDFSTLTGVTNGMHLMRVRGEDESGTGDVLDPCDDLQFGRTNDYTANVTGSLGFDDANFSDAEFVITSTDNKYFNLEFNTTEFTDNVPVQVYNTLGQNLAYYVLENNGGGYSKTIDMSYVASGVYFVKIGTETLNKVKRIIVK</sequence>
<name>A0A5J4IYL8_9FLAO</name>
<dbReference type="InterPro" id="IPR045474">
    <property type="entry name" value="GEVED"/>
</dbReference>